<feature type="domain" description="Heterokaryon incompatibility" evidence="1">
    <location>
        <begin position="151"/>
        <end position="288"/>
    </location>
</feature>
<dbReference type="Pfam" id="PF06985">
    <property type="entry name" value="HET"/>
    <property type="match status" value="1"/>
</dbReference>
<feature type="non-terminal residue" evidence="2">
    <location>
        <position position="606"/>
    </location>
</feature>
<dbReference type="EMBL" id="KZ613938">
    <property type="protein sequence ID" value="PMD47111.1"/>
    <property type="molecule type" value="Genomic_DNA"/>
</dbReference>
<dbReference type="AlphaFoldDB" id="A0A2J6S8M5"/>
<organism evidence="2 3">
    <name type="scientific">Hyaloscypha variabilis (strain UAMH 11265 / GT02V1 / F)</name>
    <name type="common">Meliniomyces variabilis</name>
    <dbReference type="NCBI Taxonomy" id="1149755"/>
    <lineage>
        <taxon>Eukaryota</taxon>
        <taxon>Fungi</taxon>
        <taxon>Dikarya</taxon>
        <taxon>Ascomycota</taxon>
        <taxon>Pezizomycotina</taxon>
        <taxon>Leotiomycetes</taxon>
        <taxon>Helotiales</taxon>
        <taxon>Hyaloscyphaceae</taxon>
        <taxon>Hyaloscypha</taxon>
        <taxon>Hyaloscypha variabilis</taxon>
    </lineage>
</organism>
<protein>
    <submittedName>
        <fullName evidence="2">HET-domain-containing protein</fullName>
    </submittedName>
</protein>
<dbReference type="OrthoDB" id="2157530at2759"/>
<gene>
    <name evidence="2" type="ORF">L207DRAFT_400397</name>
</gene>
<evidence type="ECO:0000259" key="1">
    <source>
        <dbReference type="Pfam" id="PF06985"/>
    </source>
</evidence>
<dbReference type="Proteomes" id="UP000235786">
    <property type="component" value="Unassembled WGS sequence"/>
</dbReference>
<dbReference type="PANTHER" id="PTHR24148:SF81">
    <property type="entry name" value="HETEROKARYON INCOMPATIBILITY DOMAIN-CONTAINING PROTEIN"/>
    <property type="match status" value="1"/>
</dbReference>
<name>A0A2J6S8M5_HYAVF</name>
<dbReference type="STRING" id="1149755.A0A2J6S8M5"/>
<dbReference type="PANTHER" id="PTHR24148">
    <property type="entry name" value="ANKYRIN REPEAT DOMAIN-CONTAINING PROTEIN 39 HOMOLOG-RELATED"/>
    <property type="match status" value="1"/>
</dbReference>
<evidence type="ECO:0000313" key="2">
    <source>
        <dbReference type="EMBL" id="PMD47111.1"/>
    </source>
</evidence>
<dbReference type="InterPro" id="IPR010730">
    <property type="entry name" value="HET"/>
</dbReference>
<evidence type="ECO:0000313" key="3">
    <source>
        <dbReference type="Proteomes" id="UP000235786"/>
    </source>
</evidence>
<dbReference type="InterPro" id="IPR052895">
    <property type="entry name" value="HetReg/Transcr_Mod"/>
</dbReference>
<proteinExistence type="predicted"/>
<reference evidence="2 3" key="1">
    <citation type="submission" date="2016-04" db="EMBL/GenBank/DDBJ databases">
        <title>A degradative enzymes factory behind the ericoid mycorrhizal symbiosis.</title>
        <authorList>
            <consortium name="DOE Joint Genome Institute"/>
            <person name="Martino E."/>
            <person name="Morin E."/>
            <person name="Grelet G."/>
            <person name="Kuo A."/>
            <person name="Kohler A."/>
            <person name="Daghino S."/>
            <person name="Barry K."/>
            <person name="Choi C."/>
            <person name="Cichocki N."/>
            <person name="Clum A."/>
            <person name="Copeland A."/>
            <person name="Hainaut M."/>
            <person name="Haridas S."/>
            <person name="Labutti K."/>
            <person name="Lindquist E."/>
            <person name="Lipzen A."/>
            <person name="Khouja H.-R."/>
            <person name="Murat C."/>
            <person name="Ohm R."/>
            <person name="Olson A."/>
            <person name="Spatafora J."/>
            <person name="Veneault-Fourrey C."/>
            <person name="Henrissat B."/>
            <person name="Grigoriev I."/>
            <person name="Martin F."/>
            <person name="Perotto S."/>
        </authorList>
    </citation>
    <scope>NUCLEOTIDE SEQUENCE [LARGE SCALE GENOMIC DNA]</scope>
    <source>
        <strain evidence="2 3">F</strain>
    </source>
</reference>
<accession>A0A2J6S8M5</accession>
<sequence length="606" mass="69491">MTRWHESSCQAPEIIIEAGTGWPRCRTCRNSAPLENLLDRQPPSDPLLSPPLDEFPGELNLHWLPCVPYFSSPKPAFRPRLQLWAKASQQASKPNYNDSSSTLAPPEISTIYERRLTSNEFRLLRLCPVQNGDDPFHLSLHTYTHDDCPEYETVSYTWGGEEGDSSLCKPIFLGPYWDVLFQTRNCWDMLKLLRPREGFRMVWVDAICINQRDKEEREDQVAKMGRIYEDALRVVVHLGQNLVSPLPPSAVYPSRHKFHQFNDRLPKGPTLKEVLQRKYFSRVWVVQELIISRQALIRIGNVEFVIDQQTSKNIESSLQGLNWANIVAQWAQHIAQGCIPRKSTSLLDMIFLTWNSQASDPRDKVFGILGLLENLTPIVRPDYSISSQHVLIGIAAHCLINLRDIRILSMAPGIRNCGSLPSWVPNPISSELLARRPRLERNTTEQFTLKWQKEAIQKLRDQELSDSALNIVGDTSRLEGRYRHVFWPLVVDKTICGWNSKAVVETSTGAVVLNPVHLLQITSRPKLVYSAEDLRVFEIFGRSGTNSFYLVTCDVALDTCVNPKEDHLFLLAKEDSTSLYLVLRRLRKGYSRRFHLVCSCEQLFFR</sequence>
<keyword evidence="3" id="KW-1185">Reference proteome</keyword>